<dbReference type="AlphaFoldDB" id="J9A8L2"/>
<organism evidence="1 2">
    <name type="scientific">Wuchereria bancrofti</name>
    <dbReference type="NCBI Taxonomy" id="6293"/>
    <lineage>
        <taxon>Eukaryota</taxon>
        <taxon>Metazoa</taxon>
        <taxon>Ecdysozoa</taxon>
        <taxon>Nematoda</taxon>
        <taxon>Chromadorea</taxon>
        <taxon>Rhabditida</taxon>
        <taxon>Spirurina</taxon>
        <taxon>Spiruromorpha</taxon>
        <taxon>Filarioidea</taxon>
        <taxon>Onchocercidae</taxon>
        <taxon>Wuchereria</taxon>
    </lineage>
</organism>
<dbReference type="EMBL" id="ADBV01022643">
    <property type="protein sequence ID" value="EJW70275.1"/>
    <property type="molecule type" value="Genomic_DNA"/>
</dbReference>
<protein>
    <submittedName>
        <fullName evidence="1">Uncharacterized protein</fullName>
    </submittedName>
</protein>
<sequence length="61" mass="7151">MEIFQTCNEDMDVMMEREKIREMKNNDASVIVRNLEKWFGNVNAVNKINFHVAKGECFGLL</sequence>
<feature type="non-terminal residue" evidence="1">
    <location>
        <position position="61"/>
    </location>
</feature>
<dbReference type="InterPro" id="IPR027417">
    <property type="entry name" value="P-loop_NTPase"/>
</dbReference>
<name>J9A8L2_WUCBA</name>
<comment type="caution">
    <text evidence="1">The sequence shown here is derived from an EMBL/GenBank/DDBJ whole genome shotgun (WGS) entry which is preliminary data.</text>
</comment>
<evidence type="ECO:0000313" key="1">
    <source>
        <dbReference type="EMBL" id="EJW70275.1"/>
    </source>
</evidence>
<gene>
    <name evidence="1" type="ORF">WUBG_18818</name>
</gene>
<accession>J9A8L2</accession>
<dbReference type="Proteomes" id="UP000004810">
    <property type="component" value="Unassembled WGS sequence"/>
</dbReference>
<dbReference type="SUPFAM" id="SSF52540">
    <property type="entry name" value="P-loop containing nucleoside triphosphate hydrolases"/>
    <property type="match status" value="1"/>
</dbReference>
<reference evidence="2" key="1">
    <citation type="submission" date="2012-08" db="EMBL/GenBank/DDBJ databases">
        <title>The Genome Sequence of Wuchereria bancrofti.</title>
        <authorList>
            <person name="Nutman T.B."/>
            <person name="Fink D.L."/>
            <person name="Russ C."/>
            <person name="Young S."/>
            <person name="Zeng Q."/>
            <person name="Koehrsen M."/>
            <person name="Alvarado L."/>
            <person name="Berlin A."/>
            <person name="Chapman S.B."/>
            <person name="Chen Z."/>
            <person name="Freedman E."/>
            <person name="Gellesch M."/>
            <person name="Goldberg J."/>
            <person name="Griggs A."/>
            <person name="Gujja S."/>
            <person name="Heilman E.R."/>
            <person name="Heiman D."/>
            <person name="Hepburn T."/>
            <person name="Howarth C."/>
            <person name="Jen D."/>
            <person name="Larson L."/>
            <person name="Lewis B."/>
            <person name="Mehta T."/>
            <person name="Park D."/>
            <person name="Pearson M."/>
            <person name="Roberts A."/>
            <person name="Saif S."/>
            <person name="Shea T."/>
            <person name="Shenoy N."/>
            <person name="Sisk P."/>
            <person name="Stolte C."/>
            <person name="Sykes S."/>
            <person name="Walk T."/>
            <person name="White J."/>
            <person name="Yandava C."/>
            <person name="Haas B."/>
            <person name="Henn M.R."/>
            <person name="Nusbaum C."/>
            <person name="Birren B."/>
        </authorList>
    </citation>
    <scope>NUCLEOTIDE SEQUENCE [LARGE SCALE GENOMIC DNA]</scope>
    <source>
        <strain evidence="2">NA</strain>
    </source>
</reference>
<proteinExistence type="predicted"/>
<evidence type="ECO:0000313" key="2">
    <source>
        <dbReference type="Proteomes" id="UP000004810"/>
    </source>
</evidence>